<dbReference type="OrthoDB" id="568335at2"/>
<organism evidence="1 2">
    <name type="scientific">Mycolicibacterium canariasense</name>
    <name type="common">Mycobacterium canariasense</name>
    <dbReference type="NCBI Taxonomy" id="228230"/>
    <lineage>
        <taxon>Bacteria</taxon>
        <taxon>Bacillati</taxon>
        <taxon>Actinomycetota</taxon>
        <taxon>Actinomycetes</taxon>
        <taxon>Mycobacteriales</taxon>
        <taxon>Mycobacteriaceae</taxon>
        <taxon>Mycolicibacterium</taxon>
    </lineage>
</organism>
<accession>A0A117IAY9</accession>
<dbReference type="InterPro" id="IPR012337">
    <property type="entry name" value="RNaseH-like_sf"/>
</dbReference>
<dbReference type="STRING" id="228230.RMCC_4091"/>
<protein>
    <submittedName>
        <fullName evidence="1">Integrase catalytic subunit</fullName>
    </submittedName>
</protein>
<dbReference type="SUPFAM" id="SSF53098">
    <property type="entry name" value="Ribonuclease H-like"/>
    <property type="match status" value="1"/>
</dbReference>
<dbReference type="EMBL" id="BCSY01000069">
    <property type="protein sequence ID" value="GAS97125.1"/>
    <property type="molecule type" value="Genomic_DNA"/>
</dbReference>
<keyword evidence="2" id="KW-1185">Reference proteome</keyword>
<dbReference type="GO" id="GO:0003676">
    <property type="term" value="F:nucleic acid binding"/>
    <property type="evidence" value="ECO:0007669"/>
    <property type="project" value="InterPro"/>
</dbReference>
<name>A0A117IAY9_MYCCR</name>
<reference evidence="2" key="2">
    <citation type="submission" date="2016-02" db="EMBL/GenBank/DDBJ databases">
        <title>Draft genome sequence of five rapidly growing Mycobacterium species.</title>
        <authorList>
            <person name="Katahira K."/>
            <person name="Gotou Y."/>
            <person name="Iida K."/>
            <person name="Ogura Y."/>
            <person name="Hayashi T."/>
        </authorList>
    </citation>
    <scope>NUCLEOTIDE SEQUENCE [LARGE SCALE GENOMIC DNA]</scope>
    <source>
        <strain evidence="2">JCM15298</strain>
    </source>
</reference>
<gene>
    <name evidence="1" type="ORF">RMCC_4091</name>
</gene>
<sequence length="146" mass="15857">MELAYPGDLVHVELRGWARSAPPVVGTYSPAAPGSAIPERTAALASSISANGLRAAITFCTAIEAHPPLAYSELLTDERKQTAEAFWSRANSWLAQCGIAVQKVLIDNGSCYRSFAFRDALGLIEHRRTRPYRPQTNGKWSASTIP</sequence>
<proteinExistence type="predicted"/>
<dbReference type="AlphaFoldDB" id="A0A117IAY9"/>
<dbReference type="InterPro" id="IPR036397">
    <property type="entry name" value="RNaseH_sf"/>
</dbReference>
<comment type="caution">
    <text evidence="1">The sequence shown here is derived from an EMBL/GenBank/DDBJ whole genome shotgun (WGS) entry which is preliminary data.</text>
</comment>
<dbReference type="Gene3D" id="3.30.420.10">
    <property type="entry name" value="Ribonuclease H-like superfamily/Ribonuclease H"/>
    <property type="match status" value="1"/>
</dbReference>
<evidence type="ECO:0000313" key="1">
    <source>
        <dbReference type="EMBL" id="GAS97125.1"/>
    </source>
</evidence>
<dbReference type="Proteomes" id="UP000069443">
    <property type="component" value="Unassembled WGS sequence"/>
</dbReference>
<evidence type="ECO:0000313" key="2">
    <source>
        <dbReference type="Proteomes" id="UP000069443"/>
    </source>
</evidence>
<reference evidence="2" key="1">
    <citation type="journal article" date="2016" name="Genome Announc.">
        <title>Draft Genome Sequences of Five Rapidly Growing Mycobacterium Species, M. thermoresistibile, M. fortuitum subsp. acetamidolyticum, M. canariasense, M. brisbanense, and M. novocastrense.</title>
        <authorList>
            <person name="Katahira K."/>
            <person name="Ogura Y."/>
            <person name="Gotoh Y."/>
            <person name="Hayashi T."/>
        </authorList>
    </citation>
    <scope>NUCLEOTIDE SEQUENCE [LARGE SCALE GENOMIC DNA]</scope>
    <source>
        <strain evidence="2">JCM15298</strain>
    </source>
</reference>